<protein>
    <recommendedName>
        <fullName evidence="3">DUF1279 domain-containing protein</fullName>
    </recommendedName>
</protein>
<gene>
    <name evidence="1" type="ORF">PHYSODRAFT_299773</name>
</gene>
<dbReference type="GeneID" id="20641787"/>
<evidence type="ECO:0000313" key="1">
    <source>
        <dbReference type="EMBL" id="EGZ22549.1"/>
    </source>
</evidence>
<name>G4Z8J8_PHYSP</name>
<dbReference type="Proteomes" id="UP000002640">
    <property type="component" value="Unassembled WGS sequence"/>
</dbReference>
<dbReference type="InParanoid" id="G4Z8J8"/>
<evidence type="ECO:0000313" key="2">
    <source>
        <dbReference type="Proteomes" id="UP000002640"/>
    </source>
</evidence>
<proteinExistence type="predicted"/>
<dbReference type="AlphaFoldDB" id="G4Z8J8"/>
<dbReference type="EMBL" id="JH159153">
    <property type="protein sequence ID" value="EGZ22549.1"/>
    <property type="molecule type" value="Genomic_DNA"/>
</dbReference>
<dbReference type="KEGG" id="psoj:PHYSODRAFT_299773"/>
<keyword evidence="2" id="KW-1185">Reference proteome</keyword>
<dbReference type="RefSeq" id="XP_009525266.1">
    <property type="nucleotide sequence ID" value="XM_009526971.1"/>
</dbReference>
<sequence length="193" mass="21400">MRLFSWADIARRARTKQKNKRLSYFTHVSPAMVTVRCYTGYLVRRPFDPPSVVIGRTHYFPREPRILQYTTSLANATSPTRSWSLRLSKSSSATGKRLSSSTRRFIATLAGSYAAIQQGVDLRTLAKRVPFVDLSRLDSDTGTLALAYVSTVATGPPRCALTIAASPVLARLLSRSRGIPSKSGKQRKRTHKG</sequence>
<organism evidence="1 2">
    <name type="scientific">Phytophthora sojae (strain P6497)</name>
    <name type="common">Soybean stem and root rot agent</name>
    <name type="synonym">Phytophthora megasperma f. sp. glycines</name>
    <dbReference type="NCBI Taxonomy" id="1094619"/>
    <lineage>
        <taxon>Eukaryota</taxon>
        <taxon>Sar</taxon>
        <taxon>Stramenopiles</taxon>
        <taxon>Oomycota</taxon>
        <taxon>Peronosporomycetes</taxon>
        <taxon>Peronosporales</taxon>
        <taxon>Peronosporaceae</taxon>
        <taxon>Phytophthora</taxon>
    </lineage>
</organism>
<reference evidence="1 2" key="1">
    <citation type="journal article" date="2006" name="Science">
        <title>Phytophthora genome sequences uncover evolutionary origins and mechanisms of pathogenesis.</title>
        <authorList>
            <person name="Tyler B.M."/>
            <person name="Tripathy S."/>
            <person name="Zhang X."/>
            <person name="Dehal P."/>
            <person name="Jiang R.H."/>
            <person name="Aerts A."/>
            <person name="Arredondo F.D."/>
            <person name="Baxter L."/>
            <person name="Bensasson D."/>
            <person name="Beynon J.L."/>
            <person name="Chapman J."/>
            <person name="Damasceno C.M."/>
            <person name="Dorrance A.E."/>
            <person name="Dou D."/>
            <person name="Dickerman A.W."/>
            <person name="Dubchak I.L."/>
            <person name="Garbelotto M."/>
            <person name="Gijzen M."/>
            <person name="Gordon S.G."/>
            <person name="Govers F."/>
            <person name="Grunwald N.J."/>
            <person name="Huang W."/>
            <person name="Ivors K.L."/>
            <person name="Jones R.W."/>
            <person name="Kamoun S."/>
            <person name="Krampis K."/>
            <person name="Lamour K.H."/>
            <person name="Lee M.K."/>
            <person name="McDonald W.H."/>
            <person name="Medina M."/>
            <person name="Meijer H.J."/>
            <person name="Nordberg E.K."/>
            <person name="Maclean D.J."/>
            <person name="Ospina-Giraldo M.D."/>
            <person name="Morris P.F."/>
            <person name="Phuntumart V."/>
            <person name="Putnam N.H."/>
            <person name="Rash S."/>
            <person name="Rose J.K."/>
            <person name="Sakihama Y."/>
            <person name="Salamov A.A."/>
            <person name="Savidor A."/>
            <person name="Scheuring C.F."/>
            <person name="Smith B.M."/>
            <person name="Sobral B.W."/>
            <person name="Terry A."/>
            <person name="Torto-Alalibo T.A."/>
            <person name="Win J."/>
            <person name="Xu Z."/>
            <person name="Zhang H."/>
            <person name="Grigoriev I.V."/>
            <person name="Rokhsar D.S."/>
            <person name="Boore J.L."/>
        </authorList>
    </citation>
    <scope>NUCLEOTIDE SEQUENCE [LARGE SCALE GENOMIC DNA]</scope>
    <source>
        <strain evidence="1 2">P6497</strain>
    </source>
</reference>
<evidence type="ECO:0008006" key="3">
    <source>
        <dbReference type="Google" id="ProtNLM"/>
    </source>
</evidence>
<accession>G4Z8J8</accession>